<dbReference type="SMART" id="SM00225">
    <property type="entry name" value="BTB"/>
    <property type="match status" value="1"/>
</dbReference>
<gene>
    <name evidence="3" type="ORF">PMAYCL1PPCAC_03589</name>
</gene>
<evidence type="ECO:0000259" key="2">
    <source>
        <dbReference type="PROSITE" id="PS50097"/>
    </source>
</evidence>
<organism evidence="3 4">
    <name type="scientific">Pristionchus mayeri</name>
    <dbReference type="NCBI Taxonomy" id="1317129"/>
    <lineage>
        <taxon>Eukaryota</taxon>
        <taxon>Metazoa</taxon>
        <taxon>Ecdysozoa</taxon>
        <taxon>Nematoda</taxon>
        <taxon>Chromadorea</taxon>
        <taxon>Rhabditida</taxon>
        <taxon>Rhabditina</taxon>
        <taxon>Diplogasteromorpha</taxon>
        <taxon>Diplogasteroidea</taxon>
        <taxon>Neodiplogasteridae</taxon>
        <taxon>Pristionchus</taxon>
    </lineage>
</organism>
<comment type="caution">
    <text evidence="3">The sequence shown here is derived from an EMBL/GenBank/DDBJ whole genome shotgun (WGS) entry which is preliminary data.</text>
</comment>
<dbReference type="PANTHER" id="PTHR22744">
    <property type="entry name" value="HELIX LOOP HELIX PROTEIN 21-RELATED"/>
    <property type="match status" value="1"/>
</dbReference>
<reference evidence="4" key="1">
    <citation type="submission" date="2022-10" db="EMBL/GenBank/DDBJ databases">
        <title>Genome assembly of Pristionchus species.</title>
        <authorList>
            <person name="Yoshida K."/>
            <person name="Sommer R.J."/>
        </authorList>
    </citation>
    <scope>NUCLEOTIDE SEQUENCE [LARGE SCALE GENOMIC DNA]</scope>
    <source>
        <strain evidence="4">RS5460</strain>
    </source>
</reference>
<sequence length="247" mass="28120">MSITRNQCLSPSTLSHHLLPLTSTSRAMEPIETKELEKVREENRQLLQKNSDLVREISNLKERISAVKADVATATFTLQSTRNAGFLAKVDHTEPVDVLKQPATVSHTLTVEMKLVRSTREDSFSFHEDDKFAQLKIEEEIVEVNVSYLSAWSEFFSGYFSSKMNESAEGVYPVTDCTVAQFREMLDVIHPTSKPIDQHNIACLLDLADRFIMPSLTWKCEMFLADRSKHSLANLKLSLRQIQTSFH</sequence>
<feature type="domain" description="BTB" evidence="2">
    <location>
        <begin position="135"/>
        <end position="198"/>
    </location>
</feature>
<dbReference type="InterPro" id="IPR011333">
    <property type="entry name" value="SKP1/BTB/POZ_sf"/>
</dbReference>
<dbReference type="SUPFAM" id="SSF54695">
    <property type="entry name" value="POZ domain"/>
    <property type="match status" value="1"/>
</dbReference>
<dbReference type="Pfam" id="PF00651">
    <property type="entry name" value="BTB"/>
    <property type="match status" value="1"/>
</dbReference>
<evidence type="ECO:0000313" key="3">
    <source>
        <dbReference type="EMBL" id="GMR33394.1"/>
    </source>
</evidence>
<proteinExistence type="predicted"/>
<name>A0AAN5C931_9BILA</name>
<dbReference type="EMBL" id="BTRK01000001">
    <property type="protein sequence ID" value="GMR33394.1"/>
    <property type="molecule type" value="Genomic_DNA"/>
</dbReference>
<dbReference type="Gene3D" id="3.30.710.10">
    <property type="entry name" value="Potassium Channel Kv1.1, Chain A"/>
    <property type="match status" value="1"/>
</dbReference>
<accession>A0AAN5C931</accession>
<dbReference type="AlphaFoldDB" id="A0AAN5C931"/>
<evidence type="ECO:0000313" key="4">
    <source>
        <dbReference type="Proteomes" id="UP001328107"/>
    </source>
</evidence>
<dbReference type="CDD" id="cd18186">
    <property type="entry name" value="BTB_POZ_ZBTB_KLHL-like"/>
    <property type="match status" value="1"/>
</dbReference>
<dbReference type="PROSITE" id="PS50097">
    <property type="entry name" value="BTB"/>
    <property type="match status" value="1"/>
</dbReference>
<dbReference type="Proteomes" id="UP001328107">
    <property type="component" value="Unassembled WGS sequence"/>
</dbReference>
<keyword evidence="1" id="KW-0175">Coiled coil</keyword>
<evidence type="ECO:0000256" key="1">
    <source>
        <dbReference type="SAM" id="Coils"/>
    </source>
</evidence>
<dbReference type="PANTHER" id="PTHR22744:SF14">
    <property type="entry name" value="BTB DOMAIN-CONTAINING PROTEIN-RELATED"/>
    <property type="match status" value="1"/>
</dbReference>
<keyword evidence="4" id="KW-1185">Reference proteome</keyword>
<protein>
    <recommendedName>
        <fullName evidence="2">BTB domain-containing protein</fullName>
    </recommendedName>
</protein>
<dbReference type="InterPro" id="IPR000210">
    <property type="entry name" value="BTB/POZ_dom"/>
</dbReference>
<feature type="coiled-coil region" evidence="1">
    <location>
        <begin position="36"/>
        <end position="70"/>
    </location>
</feature>